<keyword evidence="2" id="KW-0808">Transferase</keyword>
<dbReference type="EMBL" id="BMAY01000004">
    <property type="protein sequence ID" value="GFZ26812.1"/>
    <property type="molecule type" value="Genomic_DNA"/>
</dbReference>
<dbReference type="PANTHER" id="PTHR18964">
    <property type="entry name" value="ROK (REPRESSOR, ORF, KINASE) FAMILY"/>
    <property type="match status" value="1"/>
</dbReference>
<dbReference type="Pfam" id="PF00480">
    <property type="entry name" value="ROK"/>
    <property type="match status" value="1"/>
</dbReference>
<dbReference type="Gene3D" id="3.30.420.40">
    <property type="match status" value="2"/>
</dbReference>
<evidence type="ECO:0000313" key="2">
    <source>
        <dbReference type="EMBL" id="GFZ26812.1"/>
    </source>
</evidence>
<dbReference type="CDD" id="cd24152">
    <property type="entry name" value="ASKHA_NBD_ROK-like"/>
    <property type="match status" value="1"/>
</dbReference>
<accession>A0A916QIN7</accession>
<reference evidence="2" key="1">
    <citation type="submission" date="2020-08" db="EMBL/GenBank/DDBJ databases">
        <title>Taxonomic study for Lactobacillus species isolated from hardwood bark.</title>
        <authorList>
            <person name="Tohno M."/>
            <person name="Tanizawa Y."/>
        </authorList>
    </citation>
    <scope>NUCLEOTIDE SEQUENCE</scope>
    <source>
        <strain evidence="2">B40</strain>
    </source>
</reference>
<keyword evidence="3" id="KW-1185">Reference proteome</keyword>
<dbReference type="RefSeq" id="WP_212780507.1">
    <property type="nucleotide sequence ID" value="NZ_BMAY01000004.1"/>
</dbReference>
<keyword evidence="2" id="KW-0418">Kinase</keyword>
<gene>
    <name evidence="2" type="primary">nagC_3</name>
    <name evidence="2" type="ORF">LCB40_06920</name>
</gene>
<proteinExistence type="inferred from homology"/>
<comment type="caution">
    <text evidence="2">The sequence shown here is derived from an EMBL/GenBank/DDBJ whole genome shotgun (WGS) entry which is preliminary data.</text>
</comment>
<dbReference type="GO" id="GO:0016301">
    <property type="term" value="F:kinase activity"/>
    <property type="evidence" value="ECO:0007669"/>
    <property type="project" value="UniProtKB-KW"/>
</dbReference>
<dbReference type="PANTHER" id="PTHR18964:SF170">
    <property type="entry name" value="SUGAR KINASE"/>
    <property type="match status" value="1"/>
</dbReference>
<evidence type="ECO:0000313" key="3">
    <source>
        <dbReference type="Proteomes" id="UP000677218"/>
    </source>
</evidence>
<dbReference type="InterPro" id="IPR000600">
    <property type="entry name" value="ROK"/>
</dbReference>
<dbReference type="AlphaFoldDB" id="A0A916QIN7"/>
<name>A0A916QIN7_9LACO</name>
<comment type="similarity">
    <text evidence="1">Belongs to the ROK (NagC/XylR) family.</text>
</comment>
<protein>
    <submittedName>
        <fullName evidence="2">Transcriptional regulator / sugar kinase NagC</fullName>
    </submittedName>
</protein>
<organism evidence="2 3">
    <name type="scientific">Lactobacillus corticis</name>
    <dbReference type="NCBI Taxonomy" id="2201249"/>
    <lineage>
        <taxon>Bacteria</taxon>
        <taxon>Bacillati</taxon>
        <taxon>Bacillota</taxon>
        <taxon>Bacilli</taxon>
        <taxon>Lactobacillales</taxon>
        <taxon>Lactobacillaceae</taxon>
        <taxon>Lactobacillus</taxon>
    </lineage>
</organism>
<evidence type="ECO:0000256" key="1">
    <source>
        <dbReference type="ARBA" id="ARBA00006479"/>
    </source>
</evidence>
<dbReference type="InterPro" id="IPR043129">
    <property type="entry name" value="ATPase_NBD"/>
</dbReference>
<dbReference type="SUPFAM" id="SSF53067">
    <property type="entry name" value="Actin-like ATPase domain"/>
    <property type="match status" value="1"/>
</dbReference>
<dbReference type="Proteomes" id="UP000677218">
    <property type="component" value="Unassembled WGS sequence"/>
</dbReference>
<sequence length="297" mass="31752">MKQLVFDIGGTNIKYALFSATGELLEKAQRPTPDNLASFKSLLEQIAGQYQGQFDGIAVCAPGTIDGEKQLIHYGGALQYLDGLDLTILADKFQVPVRAINDGKAAALAELWRGQLVGINNGCVMTLGTGVGGGIVINGELLSGNNFQAGEFSWVILDANRSVLGNAGRLCSAVKMIEEVNIACGNPNIKDGEAAFSALEEPGSVAGRQIFNRYCSNVAYLIVNIQAILNLERVVIGGGISAQPRLVATIENQLAKYLKLRRNFGDGMTAPAIVAAKFKNDANLYGAWYNLKKHAKF</sequence>